<feature type="transmembrane region" description="Helical" evidence="7">
    <location>
        <begin position="139"/>
        <end position="161"/>
    </location>
</feature>
<evidence type="ECO:0000313" key="8">
    <source>
        <dbReference type="EMBL" id="SDJ78930.1"/>
    </source>
</evidence>
<dbReference type="PANTHER" id="PTHR42925">
    <property type="entry name" value="MULTIDRUG AND TOXIN EFFLUX PROTEIN MATE FAMILY"/>
    <property type="match status" value="1"/>
</dbReference>
<gene>
    <name evidence="8" type="ORF">SAMN05428983_2831</name>
</gene>
<evidence type="ECO:0000256" key="3">
    <source>
        <dbReference type="ARBA" id="ARBA00022475"/>
    </source>
</evidence>
<comment type="caution">
    <text evidence="8">The sequence shown here is derived from an EMBL/GenBank/DDBJ whole genome shotgun (WGS) entry which is preliminary data.</text>
</comment>
<dbReference type="GO" id="GO:0005886">
    <property type="term" value="C:plasma membrane"/>
    <property type="evidence" value="ECO:0007669"/>
    <property type="project" value="UniProtKB-SubCell"/>
</dbReference>
<evidence type="ECO:0000256" key="2">
    <source>
        <dbReference type="ARBA" id="ARBA00022448"/>
    </source>
</evidence>
<keyword evidence="3" id="KW-1003">Cell membrane</keyword>
<feature type="transmembrane region" description="Helical" evidence="7">
    <location>
        <begin position="401"/>
        <end position="430"/>
    </location>
</feature>
<dbReference type="PIRSF" id="PIRSF006603">
    <property type="entry name" value="DinF"/>
    <property type="match status" value="1"/>
</dbReference>
<evidence type="ECO:0000256" key="7">
    <source>
        <dbReference type="SAM" id="Phobius"/>
    </source>
</evidence>
<dbReference type="InterPro" id="IPR047135">
    <property type="entry name" value="YsiQ"/>
</dbReference>
<dbReference type="RefSeq" id="WP_080813733.1">
    <property type="nucleotide sequence ID" value="NZ_CP116684.1"/>
</dbReference>
<feature type="transmembrane region" description="Helical" evidence="7">
    <location>
        <begin position="98"/>
        <end position="119"/>
    </location>
</feature>
<name>A0A7Z7BND4_9HYPH</name>
<keyword evidence="4 7" id="KW-0812">Transmembrane</keyword>
<proteinExistence type="predicted"/>
<keyword evidence="6 7" id="KW-0472">Membrane</keyword>
<dbReference type="EMBL" id="FNEW01000002">
    <property type="protein sequence ID" value="SDJ78930.1"/>
    <property type="molecule type" value="Genomic_DNA"/>
</dbReference>
<dbReference type="PANTHER" id="PTHR42925:SF2">
    <property type="entry name" value="NA+ DRIVEN MULTIDRUG EFFLUX PUMP"/>
    <property type="match status" value="1"/>
</dbReference>
<feature type="transmembrane region" description="Helical" evidence="7">
    <location>
        <begin position="28"/>
        <end position="51"/>
    </location>
</feature>
<keyword evidence="5 7" id="KW-1133">Transmembrane helix</keyword>
<evidence type="ECO:0000256" key="5">
    <source>
        <dbReference type="ARBA" id="ARBA00022989"/>
    </source>
</evidence>
<protein>
    <submittedName>
        <fullName evidence="8">Putative efflux protein, MATE family</fullName>
    </submittedName>
</protein>
<organism evidence="8 9">
    <name type="scientific">Agrobacterium fabrum</name>
    <dbReference type="NCBI Taxonomy" id="1176649"/>
    <lineage>
        <taxon>Bacteria</taxon>
        <taxon>Pseudomonadati</taxon>
        <taxon>Pseudomonadota</taxon>
        <taxon>Alphaproteobacteria</taxon>
        <taxon>Hyphomicrobiales</taxon>
        <taxon>Rhizobiaceae</taxon>
        <taxon>Rhizobium/Agrobacterium group</taxon>
        <taxon>Agrobacterium</taxon>
        <taxon>Agrobacterium tumefaciens complex</taxon>
    </lineage>
</organism>
<dbReference type="GO" id="GO:0015297">
    <property type="term" value="F:antiporter activity"/>
    <property type="evidence" value="ECO:0007669"/>
    <property type="project" value="InterPro"/>
</dbReference>
<reference evidence="8 9" key="1">
    <citation type="submission" date="2016-10" db="EMBL/GenBank/DDBJ databases">
        <authorList>
            <person name="Varghese N."/>
            <person name="Submissions S."/>
        </authorList>
    </citation>
    <scope>NUCLEOTIDE SEQUENCE [LARGE SCALE GENOMIC DNA]</scope>
    <source>
        <strain evidence="8 9">PDC82</strain>
    </source>
</reference>
<feature type="transmembrane region" description="Helical" evidence="7">
    <location>
        <begin position="328"/>
        <end position="348"/>
    </location>
</feature>
<accession>A0A7Z7BND4</accession>
<feature type="transmembrane region" description="Helical" evidence="7">
    <location>
        <begin position="256"/>
        <end position="275"/>
    </location>
</feature>
<evidence type="ECO:0000256" key="4">
    <source>
        <dbReference type="ARBA" id="ARBA00022692"/>
    </source>
</evidence>
<evidence type="ECO:0000256" key="1">
    <source>
        <dbReference type="ARBA" id="ARBA00004429"/>
    </source>
</evidence>
<sequence>MEQGAATTDKEDFDAHGKPTLFQLSFPLLLHSLLSFFVNLADTAIISAYSAEAAAAVAVAKQVMMIAFELSGLVGIGAVIVISRHLGRGEVEAARQVVAVALLTNTLVGLALGLSLVVAGPFVLEQLAGSTSLNDEAGLYLNIVAVGMVFNGFIAAGLACLRAFGHSRLILAFGVGVSAFYLLAEWILILGVGSLPGMGVTGAALGTFSIRVLTTAVLTPVLMRKLGLRFSFAETIARLAIARRMIAIALPSVTDYIAYSFYQIILLGLVARFGVEAVLGRTYTMLAMAFLIVVVMAISQSNEVLIGYRFGERRLEAATSQALRSASLAAAATTSIATLIWLASVPYIKLFTDNPAVIELCGSLLFLTIFIQPGFAFNTILFQSLRAVGDVRWPVFVSLTVTWGLGLSTAWFFCLFLNLGVTGVWLSLIIEETVKGSLFLHRWLSRGVRHEAG</sequence>
<dbReference type="AlphaFoldDB" id="A0A7Z7BND4"/>
<dbReference type="InterPro" id="IPR048279">
    <property type="entry name" value="MdtK-like"/>
</dbReference>
<dbReference type="InterPro" id="IPR002528">
    <property type="entry name" value="MATE_fam"/>
</dbReference>
<feature type="transmembrane region" description="Helical" evidence="7">
    <location>
        <begin position="168"/>
        <end position="189"/>
    </location>
</feature>
<feature type="transmembrane region" description="Helical" evidence="7">
    <location>
        <begin position="360"/>
        <end position="381"/>
    </location>
</feature>
<feature type="transmembrane region" description="Helical" evidence="7">
    <location>
        <begin position="195"/>
        <end position="218"/>
    </location>
</feature>
<evidence type="ECO:0000313" key="9">
    <source>
        <dbReference type="Proteomes" id="UP000198917"/>
    </source>
</evidence>
<dbReference type="Pfam" id="PF01554">
    <property type="entry name" value="MatE"/>
    <property type="match status" value="2"/>
</dbReference>
<feature type="transmembrane region" description="Helical" evidence="7">
    <location>
        <begin position="63"/>
        <end position="86"/>
    </location>
</feature>
<evidence type="ECO:0000256" key="6">
    <source>
        <dbReference type="ARBA" id="ARBA00023136"/>
    </source>
</evidence>
<comment type="subcellular location">
    <subcellularLocation>
        <location evidence="1">Cell inner membrane</location>
        <topology evidence="1">Multi-pass membrane protein</topology>
    </subcellularLocation>
</comment>
<feature type="transmembrane region" description="Helical" evidence="7">
    <location>
        <begin position="287"/>
        <end position="308"/>
    </location>
</feature>
<keyword evidence="2" id="KW-0813">Transport</keyword>
<dbReference type="GO" id="GO:0042910">
    <property type="term" value="F:xenobiotic transmembrane transporter activity"/>
    <property type="evidence" value="ECO:0007669"/>
    <property type="project" value="InterPro"/>
</dbReference>
<dbReference type="Proteomes" id="UP000198917">
    <property type="component" value="Unassembled WGS sequence"/>
</dbReference>